<proteinExistence type="predicted"/>
<protein>
    <submittedName>
        <fullName evidence="1">Uncharacterized protein</fullName>
    </submittedName>
</protein>
<evidence type="ECO:0000313" key="1">
    <source>
        <dbReference type="EMBL" id="KAG8046175.1"/>
    </source>
</evidence>
<keyword evidence="2" id="KW-1185">Reference proteome</keyword>
<gene>
    <name evidence="1" type="ORF">GUJ93_ZPchr0008g11778</name>
</gene>
<reference evidence="1" key="2">
    <citation type="submission" date="2021-02" db="EMBL/GenBank/DDBJ databases">
        <authorList>
            <person name="Kimball J.A."/>
            <person name="Haas M.W."/>
            <person name="Macchietto M."/>
            <person name="Kono T."/>
            <person name="Duquette J."/>
            <person name="Shao M."/>
        </authorList>
    </citation>
    <scope>NUCLEOTIDE SEQUENCE</scope>
    <source>
        <tissue evidence="1">Fresh leaf tissue</tissue>
    </source>
</reference>
<comment type="caution">
    <text evidence="1">The sequence shown here is derived from an EMBL/GenBank/DDBJ whole genome shotgun (WGS) entry which is preliminary data.</text>
</comment>
<dbReference type="EMBL" id="JAAALK010000290">
    <property type="protein sequence ID" value="KAG8046175.1"/>
    <property type="molecule type" value="Genomic_DNA"/>
</dbReference>
<dbReference type="Proteomes" id="UP000729402">
    <property type="component" value="Unassembled WGS sequence"/>
</dbReference>
<evidence type="ECO:0000313" key="2">
    <source>
        <dbReference type="Proteomes" id="UP000729402"/>
    </source>
</evidence>
<dbReference type="AlphaFoldDB" id="A0A8J5QXV0"/>
<reference evidence="1" key="1">
    <citation type="journal article" date="2021" name="bioRxiv">
        <title>Whole Genome Assembly and Annotation of Northern Wild Rice, Zizania palustris L., Supports a Whole Genome Duplication in the Zizania Genus.</title>
        <authorList>
            <person name="Haas M."/>
            <person name="Kono T."/>
            <person name="Macchietto M."/>
            <person name="Millas R."/>
            <person name="McGilp L."/>
            <person name="Shao M."/>
            <person name="Duquette J."/>
            <person name="Hirsch C.N."/>
            <person name="Kimball J."/>
        </authorList>
    </citation>
    <scope>NUCLEOTIDE SEQUENCE</scope>
    <source>
        <tissue evidence="1">Fresh leaf tissue</tissue>
    </source>
</reference>
<sequence length="103" mass="11586">MGVMGWDLHELGGHNFGKNNAKDLGSYEQNLLHVCLDMLGTQYMRCSLPGASRGYKLQIQLNSLISTRIYSVINRMLRFLFNENCSMQADAVSLFLCTSFCLA</sequence>
<accession>A0A8J5QXV0</accession>
<name>A0A8J5QXV0_ZIZPA</name>
<organism evidence="1 2">
    <name type="scientific">Zizania palustris</name>
    <name type="common">Northern wild rice</name>
    <dbReference type="NCBI Taxonomy" id="103762"/>
    <lineage>
        <taxon>Eukaryota</taxon>
        <taxon>Viridiplantae</taxon>
        <taxon>Streptophyta</taxon>
        <taxon>Embryophyta</taxon>
        <taxon>Tracheophyta</taxon>
        <taxon>Spermatophyta</taxon>
        <taxon>Magnoliopsida</taxon>
        <taxon>Liliopsida</taxon>
        <taxon>Poales</taxon>
        <taxon>Poaceae</taxon>
        <taxon>BOP clade</taxon>
        <taxon>Oryzoideae</taxon>
        <taxon>Oryzeae</taxon>
        <taxon>Zizaniinae</taxon>
        <taxon>Zizania</taxon>
    </lineage>
</organism>